<reference evidence="2" key="2">
    <citation type="submission" date="2025-08" db="UniProtKB">
        <authorList>
            <consortium name="Ensembl"/>
        </authorList>
    </citation>
    <scope>IDENTIFICATION</scope>
</reference>
<reference evidence="2" key="3">
    <citation type="submission" date="2025-09" db="UniProtKB">
        <authorList>
            <consortium name="Ensembl"/>
        </authorList>
    </citation>
    <scope>IDENTIFICATION</scope>
</reference>
<evidence type="ECO:0000313" key="3">
    <source>
        <dbReference type="Proteomes" id="UP000694548"/>
    </source>
</evidence>
<protein>
    <submittedName>
        <fullName evidence="2">Uncharacterized protein</fullName>
    </submittedName>
</protein>
<keyword evidence="1" id="KW-0472">Membrane</keyword>
<evidence type="ECO:0000256" key="1">
    <source>
        <dbReference type="SAM" id="Phobius"/>
    </source>
</evidence>
<dbReference type="AlphaFoldDB" id="A0A8C6KSN6"/>
<keyword evidence="3" id="KW-1185">Reference proteome</keyword>
<keyword evidence="1" id="KW-0812">Transmembrane</keyword>
<dbReference type="Ensembl" id="ENSNFUT00015008767.1">
    <property type="protein sequence ID" value="ENSNFUP00015008337.1"/>
    <property type="gene ID" value="ENSNFUG00015004080.1"/>
</dbReference>
<dbReference type="Proteomes" id="UP000694548">
    <property type="component" value="Chromosome sgr05"/>
</dbReference>
<evidence type="ECO:0000313" key="2">
    <source>
        <dbReference type="Ensembl" id="ENSNFUP00015008337.1"/>
    </source>
</evidence>
<reference evidence="2" key="1">
    <citation type="submission" date="2014-08" db="EMBL/GenBank/DDBJ databases">
        <authorList>
            <person name="Senf B."/>
            <person name="Petzold A."/>
            <person name="Downie B.R."/>
            <person name="Koch P."/>
            <person name="Platzer M."/>
        </authorList>
    </citation>
    <scope>NUCLEOTIDE SEQUENCE [LARGE SCALE GENOMIC DNA]</scope>
    <source>
        <strain evidence="2">GRZ</strain>
    </source>
</reference>
<organism evidence="2 3">
    <name type="scientific">Nothobranchius furzeri</name>
    <name type="common">Turquoise killifish</name>
    <dbReference type="NCBI Taxonomy" id="105023"/>
    <lineage>
        <taxon>Eukaryota</taxon>
        <taxon>Metazoa</taxon>
        <taxon>Chordata</taxon>
        <taxon>Craniata</taxon>
        <taxon>Vertebrata</taxon>
        <taxon>Euteleostomi</taxon>
        <taxon>Actinopterygii</taxon>
        <taxon>Neopterygii</taxon>
        <taxon>Teleostei</taxon>
        <taxon>Neoteleostei</taxon>
        <taxon>Acanthomorphata</taxon>
        <taxon>Ovalentaria</taxon>
        <taxon>Atherinomorphae</taxon>
        <taxon>Cyprinodontiformes</taxon>
        <taxon>Nothobranchiidae</taxon>
        <taxon>Nothobranchius</taxon>
    </lineage>
</organism>
<name>A0A8C6KSN6_NOTFU</name>
<proteinExistence type="predicted"/>
<accession>A0A8C6KSN6</accession>
<sequence>VWGSGAAPLPSHRPPTEVLRCGWTLRSAASSEKQQLVGPPGLQLDEELLWVFPGNILGVCLAVVGEILAIFLLDSLHFLGLICFFSSVEESGSYGQGGHNHKDDNSYDTCKAENMPAVMINS</sequence>
<keyword evidence="1" id="KW-1133">Transmembrane helix</keyword>
<feature type="transmembrane region" description="Helical" evidence="1">
    <location>
        <begin position="48"/>
        <end position="73"/>
    </location>
</feature>